<keyword evidence="5" id="KW-0378">Hydrolase</keyword>
<dbReference type="EMBL" id="JACGWJ010000026">
    <property type="protein sequence ID" value="KAL0313077.1"/>
    <property type="molecule type" value="Genomic_DNA"/>
</dbReference>
<keyword evidence="1" id="KW-0808">Transferase</keyword>
<organism evidence="8">
    <name type="scientific">Sesamum radiatum</name>
    <name type="common">Black benniseed</name>
    <dbReference type="NCBI Taxonomy" id="300843"/>
    <lineage>
        <taxon>Eukaryota</taxon>
        <taxon>Viridiplantae</taxon>
        <taxon>Streptophyta</taxon>
        <taxon>Embryophyta</taxon>
        <taxon>Tracheophyta</taxon>
        <taxon>Spermatophyta</taxon>
        <taxon>Magnoliopsida</taxon>
        <taxon>eudicotyledons</taxon>
        <taxon>Gunneridae</taxon>
        <taxon>Pentapetalae</taxon>
        <taxon>asterids</taxon>
        <taxon>lamiids</taxon>
        <taxon>Lamiales</taxon>
        <taxon>Pedaliaceae</taxon>
        <taxon>Sesamum</taxon>
    </lineage>
</organism>
<dbReference type="GO" id="GO:0004519">
    <property type="term" value="F:endonuclease activity"/>
    <property type="evidence" value="ECO:0007669"/>
    <property type="project" value="UniProtKB-KW"/>
</dbReference>
<dbReference type="InterPro" id="IPR041373">
    <property type="entry name" value="RT_RNaseH"/>
</dbReference>
<dbReference type="InterPro" id="IPR043502">
    <property type="entry name" value="DNA/RNA_pol_sf"/>
</dbReference>
<reference evidence="8" key="1">
    <citation type="submission" date="2020-06" db="EMBL/GenBank/DDBJ databases">
        <authorList>
            <person name="Li T."/>
            <person name="Hu X."/>
            <person name="Zhang T."/>
            <person name="Song X."/>
            <person name="Zhang H."/>
            <person name="Dai N."/>
            <person name="Sheng W."/>
            <person name="Hou X."/>
            <person name="Wei L."/>
        </authorList>
    </citation>
    <scope>NUCLEOTIDE SEQUENCE</scope>
    <source>
        <strain evidence="8">G02</strain>
        <tissue evidence="8">Leaf</tissue>
    </source>
</reference>
<dbReference type="GO" id="GO:0003964">
    <property type="term" value="F:RNA-directed DNA polymerase activity"/>
    <property type="evidence" value="ECO:0007669"/>
    <property type="project" value="UniProtKB-KW"/>
</dbReference>
<comment type="caution">
    <text evidence="8">The sequence shown here is derived from an EMBL/GenBank/DDBJ whole genome shotgun (WGS) entry which is preliminary data.</text>
</comment>
<reference evidence="8" key="2">
    <citation type="journal article" date="2024" name="Plant">
        <title>Genomic evolution and insights into agronomic trait innovations of Sesamum species.</title>
        <authorList>
            <person name="Miao H."/>
            <person name="Wang L."/>
            <person name="Qu L."/>
            <person name="Liu H."/>
            <person name="Sun Y."/>
            <person name="Le M."/>
            <person name="Wang Q."/>
            <person name="Wei S."/>
            <person name="Zheng Y."/>
            <person name="Lin W."/>
            <person name="Duan Y."/>
            <person name="Cao H."/>
            <person name="Xiong S."/>
            <person name="Wang X."/>
            <person name="Wei L."/>
            <person name="Li C."/>
            <person name="Ma Q."/>
            <person name="Ju M."/>
            <person name="Zhao R."/>
            <person name="Li G."/>
            <person name="Mu C."/>
            <person name="Tian Q."/>
            <person name="Mei H."/>
            <person name="Zhang T."/>
            <person name="Gao T."/>
            <person name="Zhang H."/>
        </authorList>
    </citation>
    <scope>NUCLEOTIDE SEQUENCE</scope>
    <source>
        <strain evidence="8">G02</strain>
    </source>
</reference>
<keyword evidence="3" id="KW-0540">Nuclease</keyword>
<protein>
    <submittedName>
        <fullName evidence="8">Retrovirus-related Pol polyprotein from transposon.6</fullName>
    </submittedName>
</protein>
<accession>A0AAW2L347</accession>
<feature type="domain" description="Reverse transcriptase RNase H-like" evidence="7">
    <location>
        <begin position="11"/>
        <end position="107"/>
    </location>
</feature>
<evidence type="ECO:0000313" key="8">
    <source>
        <dbReference type="EMBL" id="KAL0313077.1"/>
    </source>
</evidence>
<dbReference type="GO" id="GO:0016787">
    <property type="term" value="F:hydrolase activity"/>
    <property type="evidence" value="ECO:0007669"/>
    <property type="project" value="UniProtKB-KW"/>
</dbReference>
<dbReference type="Gene3D" id="3.10.20.370">
    <property type="match status" value="1"/>
</dbReference>
<dbReference type="Pfam" id="PF17917">
    <property type="entry name" value="RT_RNaseH"/>
    <property type="match status" value="1"/>
</dbReference>
<dbReference type="InterPro" id="IPR050951">
    <property type="entry name" value="Retrovirus_Pol_polyprotein"/>
</dbReference>
<name>A0AAW2L347_SESRA</name>
<dbReference type="SUPFAM" id="SSF56672">
    <property type="entry name" value="DNA/RNA polymerases"/>
    <property type="match status" value="1"/>
</dbReference>
<dbReference type="FunFam" id="3.10.20.370:FF:000001">
    <property type="entry name" value="Retrovirus-related Pol polyprotein from transposon 17.6-like protein"/>
    <property type="match status" value="1"/>
</dbReference>
<sequence length="177" mass="20340">MTQAPVLALPDFNKTFVVETDACDKGVGAVLMQDHQPIAFLSKALSPRNLGLSVYEKEFLAILQAVHKWKHYLIGRHFIIKTDHQSLKYILEQKVDNVLQQKWISKLLGLDYEIQYKKERDNIAADALSRKEQTDCFTITVIIPNWITDIERSYEGDDEFLPIIQAKAIQDAAYPTY</sequence>
<dbReference type="PANTHER" id="PTHR37984:SF5">
    <property type="entry name" value="PROTEIN NYNRIN-LIKE"/>
    <property type="match status" value="1"/>
</dbReference>
<keyword evidence="4" id="KW-0255">Endonuclease</keyword>
<gene>
    <name evidence="8" type="ORF">Sradi_5707000</name>
</gene>
<evidence type="ECO:0000256" key="4">
    <source>
        <dbReference type="ARBA" id="ARBA00022759"/>
    </source>
</evidence>
<evidence type="ECO:0000256" key="5">
    <source>
        <dbReference type="ARBA" id="ARBA00022801"/>
    </source>
</evidence>
<evidence type="ECO:0000259" key="7">
    <source>
        <dbReference type="Pfam" id="PF17917"/>
    </source>
</evidence>
<dbReference type="AlphaFoldDB" id="A0AAW2L347"/>
<dbReference type="PANTHER" id="PTHR37984">
    <property type="entry name" value="PROTEIN CBG26694"/>
    <property type="match status" value="1"/>
</dbReference>
<keyword evidence="6" id="KW-0695">RNA-directed DNA polymerase</keyword>
<keyword evidence="2" id="KW-0548">Nucleotidyltransferase</keyword>
<evidence type="ECO:0000256" key="6">
    <source>
        <dbReference type="ARBA" id="ARBA00022918"/>
    </source>
</evidence>
<evidence type="ECO:0000256" key="2">
    <source>
        <dbReference type="ARBA" id="ARBA00022695"/>
    </source>
</evidence>
<dbReference type="CDD" id="cd09274">
    <property type="entry name" value="RNase_HI_RT_Ty3"/>
    <property type="match status" value="1"/>
</dbReference>
<evidence type="ECO:0000256" key="1">
    <source>
        <dbReference type="ARBA" id="ARBA00022679"/>
    </source>
</evidence>
<proteinExistence type="predicted"/>
<evidence type="ECO:0000256" key="3">
    <source>
        <dbReference type="ARBA" id="ARBA00022722"/>
    </source>
</evidence>